<evidence type="ECO:0000313" key="2">
    <source>
        <dbReference type="EMBL" id="KAF2720326.1"/>
    </source>
</evidence>
<proteinExistence type="inferred from homology"/>
<dbReference type="PANTHER" id="PTHR31087:SF161">
    <property type="entry name" value="TUBBY C 2 FAMILY PROTEIN"/>
    <property type="match status" value="1"/>
</dbReference>
<dbReference type="InterPro" id="IPR007612">
    <property type="entry name" value="LOR"/>
</dbReference>
<sequence length="195" mass="21617">QAPAFAPFEPPLGPQPNNASFYMPQQVTLAMKEKVFSLSGDDFTVQTADGAGVLKCKGKTLSIRDRKVFTDMQDNEIFTIKNKMLSLHKSFYGESPQGHNFEVKGHFKLMGSKSTVEFQNASDSSTVELSVKGDWIDRSAKITLGDRPVAEIARKFLNVREIFGGQQTYYVTVAPNVDLSLIAAICVCLDERQNE</sequence>
<dbReference type="AlphaFoldDB" id="A0A9P4Q8I6"/>
<dbReference type="Proteomes" id="UP000799441">
    <property type="component" value="Unassembled WGS sequence"/>
</dbReference>
<evidence type="ECO:0000256" key="1">
    <source>
        <dbReference type="ARBA" id="ARBA00005437"/>
    </source>
</evidence>
<protein>
    <submittedName>
        <fullName evidence="2">DUF567-domain-containing protein</fullName>
    </submittedName>
</protein>
<keyword evidence="3" id="KW-1185">Reference proteome</keyword>
<gene>
    <name evidence="2" type="ORF">K431DRAFT_192514</name>
</gene>
<dbReference type="Gene3D" id="2.40.160.200">
    <property type="entry name" value="LURP1-related"/>
    <property type="match status" value="1"/>
</dbReference>
<dbReference type="Pfam" id="PF04525">
    <property type="entry name" value="LOR"/>
    <property type="match status" value="1"/>
</dbReference>
<dbReference type="OrthoDB" id="97518at2759"/>
<reference evidence="2" key="1">
    <citation type="journal article" date="2020" name="Stud. Mycol.">
        <title>101 Dothideomycetes genomes: a test case for predicting lifestyles and emergence of pathogens.</title>
        <authorList>
            <person name="Haridas S."/>
            <person name="Albert R."/>
            <person name="Binder M."/>
            <person name="Bloem J."/>
            <person name="Labutti K."/>
            <person name="Salamov A."/>
            <person name="Andreopoulos B."/>
            <person name="Baker S."/>
            <person name="Barry K."/>
            <person name="Bills G."/>
            <person name="Bluhm B."/>
            <person name="Cannon C."/>
            <person name="Castanera R."/>
            <person name="Culley D."/>
            <person name="Daum C."/>
            <person name="Ezra D."/>
            <person name="Gonzalez J."/>
            <person name="Henrissat B."/>
            <person name="Kuo A."/>
            <person name="Liang C."/>
            <person name="Lipzen A."/>
            <person name="Lutzoni F."/>
            <person name="Magnuson J."/>
            <person name="Mondo S."/>
            <person name="Nolan M."/>
            <person name="Ohm R."/>
            <person name="Pangilinan J."/>
            <person name="Park H.-J."/>
            <person name="Ramirez L."/>
            <person name="Alfaro M."/>
            <person name="Sun H."/>
            <person name="Tritt A."/>
            <person name="Yoshinaga Y."/>
            <person name="Zwiers L.-H."/>
            <person name="Turgeon B."/>
            <person name="Goodwin S."/>
            <person name="Spatafora J."/>
            <person name="Crous P."/>
            <person name="Grigoriev I."/>
        </authorList>
    </citation>
    <scope>NUCLEOTIDE SEQUENCE</scope>
    <source>
        <strain evidence="2">CBS 116435</strain>
    </source>
</reference>
<feature type="non-terminal residue" evidence="2">
    <location>
        <position position="195"/>
    </location>
</feature>
<evidence type="ECO:0000313" key="3">
    <source>
        <dbReference type="Proteomes" id="UP000799441"/>
    </source>
</evidence>
<dbReference type="InterPro" id="IPR038595">
    <property type="entry name" value="LOR_sf"/>
</dbReference>
<feature type="non-terminal residue" evidence="2">
    <location>
        <position position="1"/>
    </location>
</feature>
<comment type="similarity">
    <text evidence="1">Belongs to the LOR family.</text>
</comment>
<name>A0A9P4Q8I6_9PEZI</name>
<dbReference type="SUPFAM" id="SSF54518">
    <property type="entry name" value="Tubby C-terminal domain-like"/>
    <property type="match status" value="1"/>
</dbReference>
<dbReference type="PANTHER" id="PTHR31087">
    <property type="match status" value="1"/>
</dbReference>
<comment type="caution">
    <text evidence="2">The sequence shown here is derived from an EMBL/GenBank/DDBJ whole genome shotgun (WGS) entry which is preliminary data.</text>
</comment>
<organism evidence="2 3">
    <name type="scientific">Polychaeton citri CBS 116435</name>
    <dbReference type="NCBI Taxonomy" id="1314669"/>
    <lineage>
        <taxon>Eukaryota</taxon>
        <taxon>Fungi</taxon>
        <taxon>Dikarya</taxon>
        <taxon>Ascomycota</taxon>
        <taxon>Pezizomycotina</taxon>
        <taxon>Dothideomycetes</taxon>
        <taxon>Dothideomycetidae</taxon>
        <taxon>Capnodiales</taxon>
        <taxon>Capnodiaceae</taxon>
        <taxon>Polychaeton</taxon>
    </lineage>
</organism>
<dbReference type="EMBL" id="MU003801">
    <property type="protein sequence ID" value="KAF2720326.1"/>
    <property type="molecule type" value="Genomic_DNA"/>
</dbReference>
<dbReference type="InterPro" id="IPR025659">
    <property type="entry name" value="Tubby-like_C"/>
</dbReference>
<accession>A0A9P4Q8I6</accession>